<dbReference type="EMBL" id="GBRH01254199">
    <property type="protein sequence ID" value="JAD43696.1"/>
    <property type="molecule type" value="Transcribed_RNA"/>
</dbReference>
<protein>
    <submittedName>
        <fullName evidence="1">Uncharacterized protein</fullName>
    </submittedName>
</protein>
<organism evidence="1">
    <name type="scientific">Arundo donax</name>
    <name type="common">Giant reed</name>
    <name type="synonym">Donax arundinaceus</name>
    <dbReference type="NCBI Taxonomy" id="35708"/>
    <lineage>
        <taxon>Eukaryota</taxon>
        <taxon>Viridiplantae</taxon>
        <taxon>Streptophyta</taxon>
        <taxon>Embryophyta</taxon>
        <taxon>Tracheophyta</taxon>
        <taxon>Spermatophyta</taxon>
        <taxon>Magnoliopsida</taxon>
        <taxon>Liliopsida</taxon>
        <taxon>Poales</taxon>
        <taxon>Poaceae</taxon>
        <taxon>PACMAD clade</taxon>
        <taxon>Arundinoideae</taxon>
        <taxon>Arundineae</taxon>
        <taxon>Arundo</taxon>
    </lineage>
</organism>
<proteinExistence type="predicted"/>
<sequence>MSWDWEADSSTLPCSDFIVTAAE</sequence>
<evidence type="ECO:0000313" key="1">
    <source>
        <dbReference type="EMBL" id="JAD43696.1"/>
    </source>
</evidence>
<accession>A0A0A8ZXY1</accession>
<reference evidence="1" key="1">
    <citation type="submission" date="2014-09" db="EMBL/GenBank/DDBJ databases">
        <authorList>
            <person name="Magalhaes I.L.F."/>
            <person name="Oliveira U."/>
            <person name="Santos F.R."/>
            <person name="Vidigal T.H.D.A."/>
            <person name="Brescovit A.D."/>
            <person name="Santos A.J."/>
        </authorList>
    </citation>
    <scope>NUCLEOTIDE SEQUENCE</scope>
    <source>
        <tissue evidence="1">Shoot tissue taken approximately 20 cm above the soil surface</tissue>
    </source>
</reference>
<reference evidence="1" key="2">
    <citation type="journal article" date="2015" name="Data Brief">
        <title>Shoot transcriptome of the giant reed, Arundo donax.</title>
        <authorList>
            <person name="Barrero R.A."/>
            <person name="Guerrero F.D."/>
            <person name="Moolhuijzen P."/>
            <person name="Goolsby J.A."/>
            <person name="Tidwell J."/>
            <person name="Bellgard S.E."/>
            <person name="Bellgard M.I."/>
        </authorList>
    </citation>
    <scope>NUCLEOTIDE SEQUENCE</scope>
    <source>
        <tissue evidence="1">Shoot tissue taken approximately 20 cm above the soil surface</tissue>
    </source>
</reference>
<name>A0A0A8ZXY1_ARUDO</name>
<dbReference type="AlphaFoldDB" id="A0A0A8ZXY1"/>